<evidence type="ECO:0000256" key="5">
    <source>
        <dbReference type="ARBA" id="ARBA00022989"/>
    </source>
</evidence>
<evidence type="ECO:0000256" key="2">
    <source>
        <dbReference type="ARBA" id="ARBA00022448"/>
    </source>
</evidence>
<accession>A0A1B0DEL4</accession>
<keyword evidence="6" id="KW-0472">Membrane</keyword>
<dbReference type="Pfam" id="PF07690">
    <property type="entry name" value="MFS_1"/>
    <property type="match status" value="1"/>
</dbReference>
<dbReference type="VEuPathDB" id="VectorBase:PPAPM1_002724"/>
<evidence type="ECO:0000256" key="4">
    <source>
        <dbReference type="ARBA" id="ARBA00022847"/>
    </source>
</evidence>
<evidence type="ECO:0000256" key="3">
    <source>
        <dbReference type="ARBA" id="ARBA00022692"/>
    </source>
</evidence>
<dbReference type="EMBL" id="AJVK01032907">
    <property type="status" value="NOT_ANNOTATED_CDS"/>
    <property type="molecule type" value="Genomic_DNA"/>
</dbReference>
<keyword evidence="9" id="KW-1185">Reference proteome</keyword>
<dbReference type="EnsemblMetazoa" id="PPAI006363-RA">
    <property type="protein sequence ID" value="PPAI006363-PA"/>
    <property type="gene ID" value="PPAI006363"/>
</dbReference>
<dbReference type="Proteomes" id="UP000092462">
    <property type="component" value="Unassembled WGS sequence"/>
</dbReference>
<dbReference type="AlphaFoldDB" id="A0A1B0DEL4"/>
<evidence type="ECO:0000313" key="8">
    <source>
        <dbReference type="EnsemblMetazoa" id="PPAI006363-PA"/>
    </source>
</evidence>
<evidence type="ECO:0000256" key="1">
    <source>
        <dbReference type="ARBA" id="ARBA00004141"/>
    </source>
</evidence>
<dbReference type="FunFam" id="1.20.1250.20:FF:000003">
    <property type="entry name" value="Solute carrier family 17 member 3"/>
    <property type="match status" value="1"/>
</dbReference>
<evidence type="ECO:0000256" key="6">
    <source>
        <dbReference type="ARBA" id="ARBA00023136"/>
    </source>
</evidence>
<dbReference type="VEuPathDB" id="VectorBase:PPAI006363"/>
<keyword evidence="3" id="KW-0812">Transmembrane</keyword>
<keyword evidence="5" id="KW-1133">Transmembrane helix</keyword>
<dbReference type="Gene3D" id="1.20.1250.20">
    <property type="entry name" value="MFS general substrate transporter like domains"/>
    <property type="match status" value="2"/>
</dbReference>
<comment type="subcellular location">
    <subcellularLocation>
        <location evidence="1">Membrane</location>
        <topology evidence="1">Multi-pass membrane protein</topology>
    </subcellularLocation>
</comment>
<feature type="domain" description="Major facilitator superfamily (MFS) profile" evidence="7">
    <location>
        <begin position="39"/>
        <end position="456"/>
    </location>
</feature>
<evidence type="ECO:0000259" key="7">
    <source>
        <dbReference type="PROSITE" id="PS50850"/>
    </source>
</evidence>
<dbReference type="InterPro" id="IPR036259">
    <property type="entry name" value="MFS_trans_sf"/>
</dbReference>
<reference evidence="8" key="1">
    <citation type="submission" date="2022-08" db="UniProtKB">
        <authorList>
            <consortium name="EnsemblMetazoa"/>
        </authorList>
    </citation>
    <scope>IDENTIFICATION</scope>
    <source>
        <strain evidence="8">Israel</strain>
    </source>
</reference>
<dbReference type="PANTHER" id="PTHR11662:SF77">
    <property type="entry name" value="MAJOR FACILITATOR SUPERFAMILY TRANSPORTER 17, ISOFORM F"/>
    <property type="match status" value="1"/>
</dbReference>
<keyword evidence="2" id="KW-0813">Transport</keyword>
<organism evidence="8 9">
    <name type="scientific">Phlebotomus papatasi</name>
    <name type="common">Sandfly</name>
    <dbReference type="NCBI Taxonomy" id="29031"/>
    <lineage>
        <taxon>Eukaryota</taxon>
        <taxon>Metazoa</taxon>
        <taxon>Ecdysozoa</taxon>
        <taxon>Arthropoda</taxon>
        <taxon>Hexapoda</taxon>
        <taxon>Insecta</taxon>
        <taxon>Pterygota</taxon>
        <taxon>Neoptera</taxon>
        <taxon>Endopterygota</taxon>
        <taxon>Diptera</taxon>
        <taxon>Nematocera</taxon>
        <taxon>Psychodoidea</taxon>
        <taxon>Psychodidae</taxon>
        <taxon>Phlebotomus</taxon>
        <taxon>Phlebotomus</taxon>
    </lineage>
</organism>
<dbReference type="FunFam" id="1.20.1250.20:FF:000157">
    <property type="entry name" value="Inorganic phosphate cotransporter"/>
    <property type="match status" value="1"/>
</dbReference>
<dbReference type="GO" id="GO:0016020">
    <property type="term" value="C:membrane"/>
    <property type="evidence" value="ECO:0007669"/>
    <property type="project" value="UniProtKB-SubCell"/>
</dbReference>
<dbReference type="GO" id="GO:0015293">
    <property type="term" value="F:symporter activity"/>
    <property type="evidence" value="ECO:0007669"/>
    <property type="project" value="UniProtKB-KW"/>
</dbReference>
<dbReference type="InterPro" id="IPR050382">
    <property type="entry name" value="MFS_Na/Anion_cotransporter"/>
</dbReference>
<name>A0A1B0DEL4_PHLPP</name>
<sequence>MHMEVASGLADRGKNLPNGTINNNEEDGGLFRAIPARVVLYLLSWSGFLVSFVMRNDINIAIVEMVSPPGEEVLPDRFQWSFSERAIILGCFYWWYVVAQVAGGVATQRFGTKAVFGWSQLATALCSLLIPMGARMHLGCLVGLRSVQGFASGLTWPAMYAIVGHWIPPWERSRFMSSFQGFSIGIGLTYPLCGWIIANWGWPKVFYTTGSIGVAWCLIWWYLAFNRPHEHPRITRAEREMIEEAVAEDIRGGYGMAPRWGAIFRSVPAWAIAVTTFGRIWLHYMFIMFGPVYMNDVLGFDIETNGILSGAPFLCSYLSAVLFCAAADWMVAHSMSLLIVRKIFTAVSQVVPGILIFCIAWSKNQIAVLVMWFIAVSCITAGYAGAMANIIDIAPNLAGPVLAFAQTIHMSASFIAPIAASAIVKDTKSTEQWMMAFGLALGIAIITYLPYLAKAQAKPQPWNYREAQQVTDEATAPLRGPSSV</sequence>
<dbReference type="PROSITE" id="PS50850">
    <property type="entry name" value="MFS"/>
    <property type="match status" value="1"/>
</dbReference>
<dbReference type="SUPFAM" id="SSF103473">
    <property type="entry name" value="MFS general substrate transporter"/>
    <property type="match status" value="1"/>
</dbReference>
<dbReference type="GO" id="GO:0006820">
    <property type="term" value="P:monoatomic anion transport"/>
    <property type="evidence" value="ECO:0007669"/>
    <property type="project" value="TreeGrafter"/>
</dbReference>
<evidence type="ECO:0000313" key="9">
    <source>
        <dbReference type="Proteomes" id="UP000092462"/>
    </source>
</evidence>
<proteinExistence type="predicted"/>
<protein>
    <recommendedName>
        <fullName evidence="7">Major facilitator superfamily (MFS) profile domain-containing protein</fullName>
    </recommendedName>
</protein>
<dbReference type="InterPro" id="IPR020846">
    <property type="entry name" value="MFS_dom"/>
</dbReference>
<keyword evidence="4" id="KW-0769">Symport</keyword>
<dbReference type="PANTHER" id="PTHR11662">
    <property type="entry name" value="SOLUTE CARRIER FAMILY 17"/>
    <property type="match status" value="1"/>
</dbReference>
<dbReference type="InterPro" id="IPR011701">
    <property type="entry name" value="MFS"/>
</dbReference>